<dbReference type="EMBL" id="CBFW010000240">
    <property type="protein sequence ID" value="CDC74663.1"/>
    <property type="molecule type" value="Genomic_DNA"/>
</dbReference>
<reference evidence="2 4" key="2">
    <citation type="submission" date="2022-03" db="EMBL/GenBank/DDBJ databases">
        <title>Metagenome-assembled genomes from swine fecal metagenomes.</title>
        <authorList>
            <person name="Holman D.B."/>
            <person name="Kommadath A."/>
        </authorList>
    </citation>
    <scope>NUCLEOTIDE SEQUENCE [LARGE SCALE GENOMIC DNA]</scope>
    <source>
        <strain evidence="2">SUG147</strain>
    </source>
</reference>
<protein>
    <submittedName>
        <fullName evidence="1">Uncharacterized protein</fullName>
    </submittedName>
</protein>
<dbReference type="EMBL" id="JALEMU010000114">
    <property type="protein sequence ID" value="MCI5756035.1"/>
    <property type="molecule type" value="Genomic_DNA"/>
</dbReference>
<dbReference type="Proteomes" id="UP001139365">
    <property type="component" value="Unassembled WGS sequence"/>
</dbReference>
<dbReference type="STRING" id="1263015.BN580_01579"/>
<evidence type="ECO:0000313" key="4">
    <source>
        <dbReference type="Proteomes" id="UP001139365"/>
    </source>
</evidence>
<name>R6TMM0_9BACT</name>
<dbReference type="Proteomes" id="UP000017938">
    <property type="component" value="Unassembled WGS sequence"/>
</dbReference>
<proteinExistence type="predicted"/>
<dbReference type="AlphaFoldDB" id="R6TMM0"/>
<organism evidence="1 3">
    <name type="scientific">Candidatus Colimorpha enterica</name>
    <dbReference type="NCBI Taxonomy" id="3083063"/>
    <lineage>
        <taxon>Bacteria</taxon>
        <taxon>Pseudomonadati</taxon>
        <taxon>Bacteroidota</taxon>
        <taxon>Bacteroidia</taxon>
        <taxon>Bacteroidales</taxon>
        <taxon>Candidatus Colimorpha</taxon>
    </lineage>
</organism>
<reference evidence="1" key="1">
    <citation type="submission" date="2012-11" db="EMBL/GenBank/DDBJ databases">
        <title>Dependencies among metagenomic species, viruses, plasmids and units of genetic variation.</title>
        <authorList>
            <person name="Nielsen H.B."/>
            <person name="Almeida M."/>
            <person name="Juncker A.S."/>
            <person name="Rasmussen S."/>
            <person name="Li J."/>
            <person name="Sunagawa S."/>
            <person name="Plichta D."/>
            <person name="Gautier L."/>
            <person name="Le Chatelier E."/>
            <person name="Peletier E."/>
            <person name="Bonde I."/>
            <person name="Nielsen T."/>
            <person name="Manichanh C."/>
            <person name="Arumugam M."/>
            <person name="Batto J."/>
            <person name="Santos M.B.Q.D."/>
            <person name="Blom N."/>
            <person name="Borruel N."/>
            <person name="Burgdorf K.S."/>
            <person name="Boumezbeur F."/>
            <person name="Casellas F."/>
            <person name="Dore J."/>
            <person name="Guarner F."/>
            <person name="Hansen T."/>
            <person name="Hildebrand F."/>
            <person name="Kaas R.S."/>
            <person name="Kennedy S."/>
            <person name="Kristiansen K."/>
            <person name="Kultima J.R."/>
            <person name="Leonard P."/>
            <person name="Levenez F."/>
            <person name="Lund O."/>
            <person name="Moumen B."/>
            <person name="Le Paslier D."/>
            <person name="Pons N."/>
            <person name="Pedersen O."/>
            <person name="Prifti E."/>
            <person name="Qin J."/>
            <person name="Raes J."/>
            <person name="Tap J."/>
            <person name="Tims S."/>
            <person name="Ussery D.W."/>
            <person name="Yamada T."/>
            <person name="MetaHit consortium"/>
            <person name="Renault P."/>
            <person name="Sicheritz-Ponten T."/>
            <person name="Bork P."/>
            <person name="Wang J."/>
            <person name="Brunak S."/>
            <person name="Ehrlich S.D."/>
        </authorList>
    </citation>
    <scope>NUCLEOTIDE SEQUENCE [LARGE SCALE GENOMIC DNA]</scope>
</reference>
<sequence length="59" mass="6814">MEKPDVVAEMYRDFNGVTISQLEEKLASAETREEKLFCRAMINLKLQLTQEKIVGEILL</sequence>
<evidence type="ECO:0000313" key="2">
    <source>
        <dbReference type="EMBL" id="MCI5756035.1"/>
    </source>
</evidence>
<comment type="caution">
    <text evidence="1">The sequence shown here is derived from an EMBL/GenBank/DDBJ whole genome shotgun (WGS) entry which is preliminary data.</text>
</comment>
<accession>R6TMM0</accession>
<evidence type="ECO:0000313" key="3">
    <source>
        <dbReference type="Proteomes" id="UP000017938"/>
    </source>
</evidence>
<evidence type="ECO:0000313" key="1">
    <source>
        <dbReference type="EMBL" id="CDC74663.1"/>
    </source>
</evidence>
<gene>
    <name evidence="1" type="ORF">BN580_01579</name>
    <name evidence="2" type="ORF">MR241_07055</name>
</gene>